<evidence type="ECO:0000313" key="4">
    <source>
        <dbReference type="Proteomes" id="UP000019450"/>
    </source>
</evidence>
<keyword evidence="2" id="KW-0812">Transmembrane</keyword>
<sequence length="182" mass="21480">MKDNSKETTNINNPEQKISRKEQQKLDWKNSNKRLWPILIFWIWFLIMSIGLGILIIIDAGQGISDTVNSDNGMEGFIIFLQSLWIFIAATFYIILIIYSGFKIYKTASLISDNNYYKHRLFVMTYLVQDQNKDYSKHEIKTIYKQNKNRVKAEKDKAKAIKAQKKAEKKLTKTKKKNKKKY</sequence>
<feature type="transmembrane region" description="Helical" evidence="2">
    <location>
        <begin position="78"/>
        <end position="99"/>
    </location>
</feature>
<dbReference type="KEGG" id="hcr:X271_00420"/>
<reference evidence="3 4" key="1">
    <citation type="journal article" date="2014" name="Genome Biol. Evol.">
        <title>Phylogenomics of "Candidatus Hepatoplasma crinochetorum," a Lineage of Mollicutes Associated with Noninsect Arthropods.</title>
        <authorList>
            <person name="Leclercq S."/>
            <person name="Dittmer J."/>
            <person name="Bouchon D."/>
            <person name="Cordaux R."/>
        </authorList>
    </citation>
    <scope>NUCLEOTIDE SEQUENCE [LARGE SCALE GENOMIC DNA]</scope>
    <source>
        <strain evidence="3 4">Av</strain>
    </source>
</reference>
<proteinExistence type="predicted"/>
<feature type="compositionally biased region" description="Polar residues" evidence="1">
    <location>
        <begin position="7"/>
        <end position="16"/>
    </location>
</feature>
<accession>W8GSY3</accession>
<keyword evidence="2" id="KW-0472">Membrane</keyword>
<evidence type="ECO:0000313" key="3">
    <source>
        <dbReference type="EMBL" id="AHK22525.1"/>
    </source>
</evidence>
<evidence type="ECO:0000256" key="2">
    <source>
        <dbReference type="SAM" id="Phobius"/>
    </source>
</evidence>
<keyword evidence="2" id="KW-1133">Transmembrane helix</keyword>
<feature type="compositionally biased region" description="Basic and acidic residues" evidence="1">
    <location>
        <begin position="151"/>
        <end position="171"/>
    </location>
</feature>
<protein>
    <submittedName>
        <fullName evidence="3">Uncharacterized protein</fullName>
    </submittedName>
</protein>
<dbReference type="RefSeq" id="WP_025208815.1">
    <property type="nucleotide sequence ID" value="NZ_CP006932.1"/>
</dbReference>
<feature type="region of interest" description="Disordered" evidence="1">
    <location>
        <begin position="1"/>
        <end position="23"/>
    </location>
</feature>
<gene>
    <name evidence="3" type="ORF">X271_00420</name>
</gene>
<dbReference type="HOGENOM" id="CLU_1479489_0_0_14"/>
<dbReference type="STRING" id="1427984.X271_00420"/>
<organism evidence="3 4">
    <name type="scientific">Candidatus Hepatoplasma crinochetorum Av</name>
    <dbReference type="NCBI Taxonomy" id="1427984"/>
    <lineage>
        <taxon>Bacteria</taxon>
        <taxon>Bacillati</taxon>
        <taxon>Mycoplasmatota</taxon>
        <taxon>Mollicutes</taxon>
        <taxon>Candidatus Hepatoplasmataceae</taxon>
        <taxon>Candidatus Hepatoplasma</taxon>
    </lineage>
</organism>
<name>W8GSY3_9MOLU</name>
<evidence type="ECO:0000256" key="1">
    <source>
        <dbReference type="SAM" id="MobiDB-lite"/>
    </source>
</evidence>
<keyword evidence="4" id="KW-1185">Reference proteome</keyword>
<dbReference type="Proteomes" id="UP000019450">
    <property type="component" value="Chromosome"/>
</dbReference>
<dbReference type="AlphaFoldDB" id="W8GSY3"/>
<feature type="region of interest" description="Disordered" evidence="1">
    <location>
        <begin position="151"/>
        <end position="182"/>
    </location>
</feature>
<feature type="compositionally biased region" description="Basic residues" evidence="1">
    <location>
        <begin position="172"/>
        <end position="182"/>
    </location>
</feature>
<dbReference type="EMBL" id="CP006932">
    <property type="protein sequence ID" value="AHK22525.1"/>
    <property type="molecule type" value="Genomic_DNA"/>
</dbReference>
<feature type="transmembrane region" description="Helical" evidence="2">
    <location>
        <begin position="35"/>
        <end position="58"/>
    </location>
</feature>